<evidence type="ECO:0000256" key="2">
    <source>
        <dbReference type="ARBA" id="ARBA00023125"/>
    </source>
</evidence>
<protein>
    <recommendedName>
        <fullName evidence="10">Transcription factor IIIC subunit 5 HTH domain-containing protein</fullName>
    </recommendedName>
</protein>
<evidence type="ECO:0000313" key="9">
    <source>
        <dbReference type="Proteomes" id="UP000092583"/>
    </source>
</evidence>
<evidence type="ECO:0000313" key="8">
    <source>
        <dbReference type="EMBL" id="OCF55677.1"/>
    </source>
</evidence>
<gene>
    <name evidence="8" type="ORF">L486_06428</name>
</gene>
<dbReference type="GO" id="GO:0000127">
    <property type="term" value="C:transcription factor TFIIIC complex"/>
    <property type="evidence" value="ECO:0007669"/>
    <property type="project" value="InterPro"/>
</dbReference>
<reference evidence="9" key="2">
    <citation type="submission" date="2013-12" db="EMBL/GenBank/DDBJ databases">
        <title>Evolution of pathogenesis and genome organization in the Tremellales.</title>
        <authorList>
            <person name="Cuomo C."/>
            <person name="Litvintseva A."/>
            <person name="Heitman J."/>
            <person name="Chen Y."/>
            <person name="Sun S."/>
            <person name="Springer D."/>
            <person name="Dromer F."/>
            <person name="Young S."/>
            <person name="Zeng Q."/>
            <person name="Chapman S."/>
            <person name="Gujja S."/>
            <person name="Saif S."/>
            <person name="Birren B."/>
        </authorList>
    </citation>
    <scope>NUCLEOTIDE SEQUENCE [LARGE SCALE GENOMIC DNA]</scope>
    <source>
        <strain evidence="9">CBS 10435</strain>
    </source>
</reference>
<dbReference type="Gene3D" id="3.30.200.160">
    <property type="entry name" value="TFIIIC, subcomplex tauA, subunit Sfc1, barrel domain"/>
    <property type="match status" value="1"/>
</dbReference>
<organism evidence="8 9">
    <name type="scientific">Kwoniella mangroviensis CBS 10435</name>
    <dbReference type="NCBI Taxonomy" id="1331196"/>
    <lineage>
        <taxon>Eukaryota</taxon>
        <taxon>Fungi</taxon>
        <taxon>Dikarya</taxon>
        <taxon>Basidiomycota</taxon>
        <taxon>Agaricomycotina</taxon>
        <taxon>Tremellomycetes</taxon>
        <taxon>Tremellales</taxon>
        <taxon>Cryptococcaceae</taxon>
        <taxon>Kwoniella</taxon>
    </lineage>
</organism>
<accession>A0A1B9IJL7</accession>
<dbReference type="InterPro" id="IPR041499">
    <property type="entry name" value="Tfc1/Sfc1_N"/>
</dbReference>
<dbReference type="OrthoDB" id="5598268at2759"/>
<dbReference type="GO" id="GO:0005634">
    <property type="term" value="C:nucleus"/>
    <property type="evidence" value="ECO:0007669"/>
    <property type="project" value="UniProtKB-SubCell"/>
</dbReference>
<sequence length="548" mass="63347">MSSVDSDSSSRRGSLLGEDENQGESSKAPFKYLPKHVFGSIEYPGPVSHPSSILKVIHQQDINECFNATSTSTGKPVLEMRYRGMEDSTYENPVRGHRIPSQKLLLKITKRRRKGKDKDEGVFTSEVLGSIPQTVRFRSMADYQWTPDPEGPIANLVNSLKSLDYNAILDYSFPPLEEEFLEPHENPFDPKIQYKSKLDLQPTPLFSTKNLPYTYNYKMPTQAVSEPFFDRRTQTWKTRYVNKARVIGVGPISVLHNHRLGDIPREPTMQVKNRLGALDAGLLKKLKDLFEERPVWMRYSLFARFSIEERRELQRVKAYIPTASYIMSTGPFGKCLVKYGYDPCGDRESYKYQRIFFYPNKKTVKTPINVDPLDSEEEPEGGNETKQKGWWIEKQEQLIEQGERPPLDVAKAHIFDGKYLNRERGDFQLCDIIDPLIAKYINDVDKFRTKCSLQTGWYPPSLFKLIRNLIRTKYMYIWENHSPAPDNLCNIFIEEYNSGKYLLEDANQIDEEDGGNDNGEDEEGDEDDEMLNKDREDRGDDQEEGQSD</sequence>
<dbReference type="Proteomes" id="UP000092583">
    <property type="component" value="Unassembled WGS sequence"/>
</dbReference>
<evidence type="ECO:0000256" key="3">
    <source>
        <dbReference type="ARBA" id="ARBA00023163"/>
    </source>
</evidence>
<dbReference type="GO" id="GO:0001002">
    <property type="term" value="F:RNA polymerase III type 1 promoter sequence-specific DNA binding"/>
    <property type="evidence" value="ECO:0007669"/>
    <property type="project" value="TreeGrafter"/>
</dbReference>
<feature type="domain" description="Transcription factor IIIC subunit 5 HTH" evidence="6">
    <location>
        <begin position="202"/>
        <end position="357"/>
    </location>
</feature>
<dbReference type="GO" id="GO:0006384">
    <property type="term" value="P:transcription initiation at RNA polymerase III promoter"/>
    <property type="evidence" value="ECO:0007669"/>
    <property type="project" value="InterPro"/>
</dbReference>
<keyword evidence="9" id="KW-1185">Reference proteome</keyword>
<dbReference type="InterPro" id="IPR040454">
    <property type="entry name" value="TF_IIIC_Tfc1/Sfc1"/>
</dbReference>
<evidence type="ECO:0000259" key="7">
    <source>
        <dbReference type="Pfam" id="PF17682"/>
    </source>
</evidence>
<reference evidence="8 9" key="1">
    <citation type="submission" date="2013-07" db="EMBL/GenBank/DDBJ databases">
        <title>The Genome Sequence of Kwoniella mangroviensis CBS10435.</title>
        <authorList>
            <consortium name="The Broad Institute Genome Sequencing Platform"/>
            <person name="Cuomo C."/>
            <person name="Litvintseva A."/>
            <person name="Chen Y."/>
            <person name="Heitman J."/>
            <person name="Sun S."/>
            <person name="Springer D."/>
            <person name="Dromer F."/>
            <person name="Young S.K."/>
            <person name="Zeng Q."/>
            <person name="Gargeya S."/>
            <person name="Fitzgerald M."/>
            <person name="Abouelleil A."/>
            <person name="Alvarado L."/>
            <person name="Berlin A.M."/>
            <person name="Chapman S.B."/>
            <person name="Dewar J."/>
            <person name="Goldberg J."/>
            <person name="Griggs A."/>
            <person name="Gujja S."/>
            <person name="Hansen M."/>
            <person name="Howarth C."/>
            <person name="Imamovic A."/>
            <person name="Larimer J."/>
            <person name="McCowan C."/>
            <person name="Murphy C."/>
            <person name="Pearson M."/>
            <person name="Priest M."/>
            <person name="Roberts A."/>
            <person name="Saif S."/>
            <person name="Shea T."/>
            <person name="Sykes S."/>
            <person name="Wortman J."/>
            <person name="Nusbaum C."/>
            <person name="Birren B."/>
        </authorList>
    </citation>
    <scope>NUCLEOTIDE SEQUENCE [LARGE SCALE GENOMIC DNA]</scope>
    <source>
        <strain evidence="8 9">CBS 10435</strain>
    </source>
</reference>
<feature type="domain" description="Transcription factor IIIC subunit Tfc1/Sfc1 triple barrel" evidence="7">
    <location>
        <begin position="40"/>
        <end position="145"/>
    </location>
</feature>
<name>A0A1B9IJL7_9TREE</name>
<dbReference type="Pfam" id="PF09734">
    <property type="entry name" value="Tau95"/>
    <property type="match status" value="1"/>
</dbReference>
<keyword evidence="2" id="KW-0238">DNA-binding</keyword>
<feature type="region of interest" description="Disordered" evidence="5">
    <location>
        <begin position="1"/>
        <end position="28"/>
    </location>
</feature>
<feature type="compositionally biased region" description="Low complexity" evidence="5">
    <location>
        <begin position="1"/>
        <end position="16"/>
    </location>
</feature>
<keyword evidence="4" id="KW-0539">Nucleus</keyword>
<dbReference type="PANTHER" id="PTHR13230">
    <property type="entry name" value="GENERAL TRANSCRIPTION FACTOR IIIC, POLYPEPTIDE 5"/>
    <property type="match status" value="1"/>
</dbReference>
<feature type="compositionally biased region" description="Acidic residues" evidence="5">
    <location>
        <begin position="539"/>
        <end position="548"/>
    </location>
</feature>
<dbReference type="STRING" id="1331196.A0A1B9IJL7"/>
<feature type="region of interest" description="Disordered" evidence="5">
    <location>
        <begin position="505"/>
        <end position="548"/>
    </location>
</feature>
<dbReference type="InterPro" id="IPR019136">
    <property type="entry name" value="TF_IIIC_su-5_HTH"/>
</dbReference>
<dbReference type="InterPro" id="IPR042536">
    <property type="entry name" value="TFIIIC_tauA_Sfc1"/>
</dbReference>
<evidence type="ECO:0008006" key="10">
    <source>
        <dbReference type="Google" id="ProtNLM"/>
    </source>
</evidence>
<keyword evidence="3" id="KW-0804">Transcription</keyword>
<dbReference type="AlphaFoldDB" id="A0A1B9IJL7"/>
<dbReference type="EMBL" id="KI669465">
    <property type="protein sequence ID" value="OCF55677.1"/>
    <property type="molecule type" value="Genomic_DNA"/>
</dbReference>
<comment type="subcellular location">
    <subcellularLocation>
        <location evidence="1">Nucleus</location>
    </subcellularLocation>
</comment>
<feature type="compositionally biased region" description="Acidic residues" evidence="5">
    <location>
        <begin position="507"/>
        <end position="529"/>
    </location>
</feature>
<evidence type="ECO:0000256" key="1">
    <source>
        <dbReference type="ARBA" id="ARBA00004123"/>
    </source>
</evidence>
<evidence type="ECO:0000256" key="4">
    <source>
        <dbReference type="ARBA" id="ARBA00023242"/>
    </source>
</evidence>
<feature type="region of interest" description="Disordered" evidence="5">
    <location>
        <begin position="368"/>
        <end position="387"/>
    </location>
</feature>
<evidence type="ECO:0000256" key="5">
    <source>
        <dbReference type="SAM" id="MobiDB-lite"/>
    </source>
</evidence>
<evidence type="ECO:0000259" key="6">
    <source>
        <dbReference type="Pfam" id="PF09734"/>
    </source>
</evidence>
<dbReference type="GO" id="GO:0001003">
    <property type="term" value="F:RNA polymerase III type 2 promoter sequence-specific DNA binding"/>
    <property type="evidence" value="ECO:0007669"/>
    <property type="project" value="TreeGrafter"/>
</dbReference>
<proteinExistence type="predicted"/>
<dbReference type="PANTHER" id="PTHR13230:SF5">
    <property type="entry name" value="GENERAL TRANSCRIPTION FACTOR 3C POLYPEPTIDE 5"/>
    <property type="match status" value="1"/>
</dbReference>
<dbReference type="Pfam" id="PF17682">
    <property type="entry name" value="Tau95_N"/>
    <property type="match status" value="1"/>
</dbReference>